<evidence type="ECO:0000256" key="1">
    <source>
        <dbReference type="ARBA" id="ARBA00004370"/>
    </source>
</evidence>
<dbReference type="AlphaFoldDB" id="A0A3L8DFF9"/>
<evidence type="ECO:0000256" key="5">
    <source>
        <dbReference type="SAM" id="Phobius"/>
    </source>
</evidence>
<gene>
    <name evidence="7" type="ORF">DMN91_007757</name>
</gene>
<evidence type="ECO:0000313" key="7">
    <source>
        <dbReference type="EMBL" id="RLU19200.1"/>
    </source>
</evidence>
<feature type="transmembrane region" description="Helical" evidence="5">
    <location>
        <begin position="79"/>
        <end position="103"/>
    </location>
</feature>
<proteinExistence type="predicted"/>
<evidence type="ECO:0000256" key="2">
    <source>
        <dbReference type="ARBA" id="ARBA00022692"/>
    </source>
</evidence>
<dbReference type="InterPro" id="IPR026910">
    <property type="entry name" value="Shisa"/>
</dbReference>
<keyword evidence="2 5" id="KW-0812">Transmembrane</keyword>
<comment type="subcellular location">
    <subcellularLocation>
        <location evidence="1">Membrane</location>
    </subcellularLocation>
</comment>
<evidence type="ECO:0008006" key="9">
    <source>
        <dbReference type="Google" id="ProtNLM"/>
    </source>
</evidence>
<keyword evidence="6" id="KW-0732">Signal</keyword>
<dbReference type="GO" id="GO:0016020">
    <property type="term" value="C:membrane"/>
    <property type="evidence" value="ECO:0007669"/>
    <property type="project" value="UniProtKB-SubCell"/>
</dbReference>
<comment type="caution">
    <text evidence="7">The sequence shown here is derived from an EMBL/GenBank/DDBJ whole genome shotgun (WGS) entry which is preliminary data.</text>
</comment>
<keyword evidence="3 5" id="KW-1133">Transmembrane helix</keyword>
<dbReference type="OrthoDB" id="7687651at2759"/>
<organism evidence="7 8">
    <name type="scientific">Ooceraea biroi</name>
    <name type="common">Clonal raider ant</name>
    <name type="synonym">Cerapachys biroi</name>
    <dbReference type="NCBI Taxonomy" id="2015173"/>
    <lineage>
        <taxon>Eukaryota</taxon>
        <taxon>Metazoa</taxon>
        <taxon>Ecdysozoa</taxon>
        <taxon>Arthropoda</taxon>
        <taxon>Hexapoda</taxon>
        <taxon>Insecta</taxon>
        <taxon>Pterygota</taxon>
        <taxon>Neoptera</taxon>
        <taxon>Endopterygota</taxon>
        <taxon>Hymenoptera</taxon>
        <taxon>Apocrita</taxon>
        <taxon>Aculeata</taxon>
        <taxon>Formicoidea</taxon>
        <taxon>Formicidae</taxon>
        <taxon>Dorylinae</taxon>
        <taxon>Ooceraea</taxon>
    </lineage>
</organism>
<dbReference type="Proteomes" id="UP000279307">
    <property type="component" value="Chromosome 8"/>
</dbReference>
<accession>A0A3L8DFF9</accession>
<feature type="chain" id="PRO_5018316575" description="Protein shisa-5-like" evidence="6">
    <location>
        <begin position="21"/>
        <end position="186"/>
    </location>
</feature>
<dbReference type="PANTHER" id="PTHR31395">
    <property type="entry name" value="SHISA"/>
    <property type="match status" value="1"/>
</dbReference>
<reference evidence="7 8" key="1">
    <citation type="journal article" date="2018" name="Genome Res.">
        <title>The genomic architecture and molecular evolution of ant odorant receptors.</title>
        <authorList>
            <person name="McKenzie S.K."/>
            <person name="Kronauer D.J.C."/>
        </authorList>
    </citation>
    <scope>NUCLEOTIDE SEQUENCE [LARGE SCALE GENOMIC DNA]</scope>
    <source>
        <strain evidence="7">Clonal line C1</strain>
    </source>
</reference>
<evidence type="ECO:0000256" key="6">
    <source>
        <dbReference type="SAM" id="SignalP"/>
    </source>
</evidence>
<feature type="signal peptide" evidence="6">
    <location>
        <begin position="1"/>
        <end position="20"/>
    </location>
</feature>
<sequence>MSRFVGTLLLICLYTGLVYADMDCSILGQKSFLDRAVNSNHCPGYMDSPEKSFCCTNQDLSRVYCCDAEEFALKTGLNIIIPVIITAAVVIGLIVCCISCLCCSCCPWYRRRHQGTVYGKVQAPVTQVIQPQSSLPPSYTSQPTQNLYAPTYTPYPTNSTGMPQPPPYTSEAYAKQAPYNPAYPPQ</sequence>
<keyword evidence="4 5" id="KW-0472">Membrane</keyword>
<name>A0A3L8DFF9_OOCBI</name>
<evidence type="ECO:0000256" key="3">
    <source>
        <dbReference type="ARBA" id="ARBA00022989"/>
    </source>
</evidence>
<dbReference type="PANTHER" id="PTHR31395:SF23">
    <property type="entry name" value="GEO05642P1"/>
    <property type="match status" value="1"/>
</dbReference>
<evidence type="ECO:0000313" key="8">
    <source>
        <dbReference type="Proteomes" id="UP000279307"/>
    </source>
</evidence>
<dbReference type="EMBL" id="QOIP01000008">
    <property type="protein sequence ID" value="RLU19200.1"/>
    <property type="molecule type" value="Genomic_DNA"/>
</dbReference>
<protein>
    <recommendedName>
        <fullName evidence="9">Protein shisa-5-like</fullName>
    </recommendedName>
</protein>
<evidence type="ECO:0000256" key="4">
    <source>
        <dbReference type="ARBA" id="ARBA00023136"/>
    </source>
</evidence>